<proteinExistence type="inferred from homology"/>
<reference evidence="10" key="1">
    <citation type="submission" date="2021-02" db="EMBL/GenBank/DDBJ databases">
        <title>Genome sequence of Rhodospirillales sp. strain TMPK1 isolated from soil.</title>
        <authorList>
            <person name="Nakai R."/>
            <person name="Kusada H."/>
            <person name="Tamaki H."/>
        </authorList>
    </citation>
    <scope>NUCLEOTIDE SEQUENCE</scope>
    <source>
        <strain evidence="10">TMPK1</strain>
    </source>
</reference>
<keyword evidence="11" id="KW-1185">Reference proteome</keyword>
<dbReference type="AlphaFoldDB" id="A0A8S8XDC3"/>
<dbReference type="PANTHER" id="PTHR32494">
    <property type="entry name" value="ALLANTOATE DEIMINASE-RELATED"/>
    <property type="match status" value="1"/>
</dbReference>
<dbReference type="InterPro" id="IPR010158">
    <property type="entry name" value="Amidase_Cbmase"/>
</dbReference>
<feature type="binding site" evidence="8">
    <location>
        <position position="282"/>
    </location>
    <ligand>
        <name>allantoate</name>
        <dbReference type="ChEBI" id="CHEBI:17536"/>
    </ligand>
</feature>
<feature type="binding site" evidence="7">
    <location>
        <position position="92"/>
    </location>
    <ligand>
        <name>Zn(2+)</name>
        <dbReference type="ChEBI" id="CHEBI:29105"/>
        <label>2</label>
    </ligand>
</feature>
<evidence type="ECO:0000256" key="4">
    <source>
        <dbReference type="ARBA" id="ARBA00022723"/>
    </source>
</evidence>
<dbReference type="PIRSF" id="PIRSF001235">
    <property type="entry name" value="Amidase_carbamoylase"/>
    <property type="match status" value="1"/>
</dbReference>
<dbReference type="GO" id="GO:0046872">
    <property type="term" value="F:metal ion binding"/>
    <property type="evidence" value="ECO:0007669"/>
    <property type="project" value="UniProtKB-KW"/>
</dbReference>
<feature type="binding site" evidence="7">
    <location>
        <position position="185"/>
    </location>
    <ligand>
        <name>Zn(2+)</name>
        <dbReference type="ChEBI" id="CHEBI:29105"/>
        <label>1</label>
    </ligand>
</feature>
<dbReference type="SUPFAM" id="SSF55031">
    <property type="entry name" value="Bacterial exopeptidase dimerisation domain"/>
    <property type="match status" value="1"/>
</dbReference>
<gene>
    <name evidence="10" type="ORF">TMPK1_15440</name>
</gene>
<evidence type="ECO:0000256" key="1">
    <source>
        <dbReference type="ARBA" id="ARBA00001936"/>
    </source>
</evidence>
<evidence type="ECO:0000313" key="10">
    <source>
        <dbReference type="EMBL" id="GIL39307.1"/>
    </source>
</evidence>
<keyword evidence="6" id="KW-0464">Manganese</keyword>
<dbReference type="EMBL" id="BOPV01000001">
    <property type="protein sequence ID" value="GIL39307.1"/>
    <property type="molecule type" value="Genomic_DNA"/>
</dbReference>
<dbReference type="Proteomes" id="UP000681075">
    <property type="component" value="Unassembled WGS sequence"/>
</dbReference>
<feature type="binding site" evidence="8">
    <location>
        <position position="269"/>
    </location>
    <ligand>
        <name>allantoate</name>
        <dbReference type="ChEBI" id="CHEBI:17536"/>
    </ligand>
</feature>
<dbReference type="SUPFAM" id="SSF53187">
    <property type="entry name" value="Zn-dependent exopeptidases"/>
    <property type="match status" value="1"/>
</dbReference>
<evidence type="ECO:0000259" key="9">
    <source>
        <dbReference type="Pfam" id="PF07687"/>
    </source>
</evidence>
<dbReference type="Gene3D" id="3.30.70.360">
    <property type="match status" value="1"/>
</dbReference>
<comment type="caution">
    <text evidence="10">The sequence shown here is derived from an EMBL/GenBank/DDBJ whole genome shotgun (WGS) entry which is preliminary data.</text>
</comment>
<feature type="binding site" evidence="7">
    <location>
        <position position="123"/>
    </location>
    <ligand>
        <name>Zn(2+)</name>
        <dbReference type="ChEBI" id="CHEBI:29105"/>
        <label>2</label>
    </ligand>
</feature>
<dbReference type="Pfam" id="PF07687">
    <property type="entry name" value="M20_dimer"/>
    <property type="match status" value="1"/>
</dbReference>
<comment type="subunit">
    <text evidence="3">Homodimer.</text>
</comment>
<evidence type="ECO:0000256" key="6">
    <source>
        <dbReference type="ARBA" id="ARBA00023211"/>
    </source>
</evidence>
<dbReference type="GO" id="GO:0016813">
    <property type="term" value="F:hydrolase activity, acting on carbon-nitrogen (but not peptide) bonds, in linear amidines"/>
    <property type="evidence" value="ECO:0007669"/>
    <property type="project" value="InterPro"/>
</dbReference>
<keyword evidence="5 10" id="KW-0378">Hydrolase</keyword>
<dbReference type="InterPro" id="IPR011650">
    <property type="entry name" value="Peptidase_M20_dimer"/>
</dbReference>
<comment type="cofactor">
    <cofactor evidence="7">
        <name>Zn(2+)</name>
        <dbReference type="ChEBI" id="CHEBI:29105"/>
    </cofactor>
    <text evidence="7">Binds 2 Zn(2+) ions per subunit.</text>
</comment>
<dbReference type="CDD" id="cd03884">
    <property type="entry name" value="M20_bAS"/>
    <property type="match status" value="1"/>
</dbReference>
<feature type="binding site" evidence="7">
    <location>
        <position position="81"/>
    </location>
    <ligand>
        <name>Zn(2+)</name>
        <dbReference type="ChEBI" id="CHEBI:29105"/>
        <label>1</label>
    </ligand>
</feature>
<feature type="domain" description="Peptidase M20 dimerisation" evidence="9">
    <location>
        <begin position="212"/>
        <end position="304"/>
    </location>
</feature>
<dbReference type="NCBIfam" id="TIGR01879">
    <property type="entry name" value="hydantase"/>
    <property type="match status" value="1"/>
</dbReference>
<feature type="binding site" evidence="8">
    <location>
        <position position="210"/>
    </location>
    <ligand>
        <name>allantoate</name>
        <dbReference type="ChEBI" id="CHEBI:17536"/>
    </ligand>
</feature>
<protein>
    <submittedName>
        <fullName evidence="10">Zn-dependent hydrolase</fullName>
    </submittedName>
</protein>
<keyword evidence="4 7" id="KW-0479">Metal-binding</keyword>
<dbReference type="NCBIfam" id="NF006775">
    <property type="entry name" value="PRK09290.2-5"/>
    <property type="match status" value="1"/>
</dbReference>
<dbReference type="Pfam" id="PF01546">
    <property type="entry name" value="Peptidase_M20"/>
    <property type="match status" value="1"/>
</dbReference>
<sequence>MTILDRAKTLLERLDRLAACTETPGQIDRPYLSASHKSAVALVESWMRQAGLDTRIDALGTLVGKRRGTGDDRRPLLLGSHIDSVRNAGRYDGPLGVAVAIDCVANLRDAPFDIEVLAFGDEEGGRFPGTLRGSRAVAGTFDTALLDSVDAGGISVRTALRDLGANPDTWRDEIRNGARAYLEIHIEQGPVLERADAPLGIVTSIAAATRLQVSLRGEAGHAGTVPMDGRRDALVGAAEAIHVVRDTAQEHAGAVATVGTLTVEPGAPNVIPGLVRFTIDLRAPTVEQRDALEADLSQRLRDVAIANNLALTLVRIHASDGCVCAPSLQDRLDRAVRSLGIEAPRLPSGAGHDAMAIAALTDVAMLFVRCKGGISHNPAESVTAEDVALAIGATDAFLRDFAAS</sequence>
<evidence type="ECO:0000313" key="11">
    <source>
        <dbReference type="Proteomes" id="UP000681075"/>
    </source>
</evidence>
<evidence type="ECO:0000256" key="2">
    <source>
        <dbReference type="ARBA" id="ARBA00006153"/>
    </source>
</evidence>
<comment type="cofactor">
    <cofactor evidence="1">
        <name>Mn(2+)</name>
        <dbReference type="ChEBI" id="CHEBI:29035"/>
    </cofactor>
</comment>
<dbReference type="RefSeq" id="WP_420242416.1">
    <property type="nucleotide sequence ID" value="NZ_BOPV01000001.1"/>
</dbReference>
<dbReference type="InterPro" id="IPR002933">
    <property type="entry name" value="Peptidase_M20"/>
</dbReference>
<dbReference type="Gene3D" id="3.40.630.10">
    <property type="entry name" value="Zn peptidases"/>
    <property type="match status" value="1"/>
</dbReference>
<evidence type="ECO:0000256" key="3">
    <source>
        <dbReference type="ARBA" id="ARBA00011738"/>
    </source>
</evidence>
<accession>A0A8S8XDC3</accession>
<comment type="similarity">
    <text evidence="2">Belongs to the peptidase M20 family.</text>
</comment>
<feature type="binding site" evidence="7">
    <location>
        <position position="376"/>
    </location>
    <ligand>
        <name>Zn(2+)</name>
        <dbReference type="ChEBI" id="CHEBI:29105"/>
        <label>2</label>
    </ligand>
</feature>
<feature type="binding site" evidence="7">
    <location>
        <position position="92"/>
    </location>
    <ligand>
        <name>Zn(2+)</name>
        <dbReference type="ChEBI" id="CHEBI:29105"/>
        <label>1</label>
    </ligand>
</feature>
<evidence type="ECO:0000256" key="7">
    <source>
        <dbReference type="PIRSR" id="PIRSR001235-1"/>
    </source>
</evidence>
<name>A0A8S8XDC3_9PROT</name>
<evidence type="ECO:0000256" key="8">
    <source>
        <dbReference type="PIRSR" id="PIRSR001235-2"/>
    </source>
</evidence>
<dbReference type="InterPro" id="IPR036264">
    <property type="entry name" value="Bact_exopeptidase_dim_dom"/>
</dbReference>
<keyword evidence="7" id="KW-0862">Zinc</keyword>
<dbReference type="PANTHER" id="PTHR32494:SF19">
    <property type="entry name" value="ALLANTOATE DEIMINASE-RELATED"/>
    <property type="match status" value="1"/>
</dbReference>
<organism evidence="10 11">
    <name type="scientific">Roseiterribacter gracilis</name>
    <dbReference type="NCBI Taxonomy" id="2812848"/>
    <lineage>
        <taxon>Bacteria</taxon>
        <taxon>Pseudomonadati</taxon>
        <taxon>Pseudomonadota</taxon>
        <taxon>Alphaproteobacteria</taxon>
        <taxon>Rhodospirillales</taxon>
        <taxon>Roseiterribacteraceae</taxon>
        <taxon>Roseiterribacter</taxon>
    </lineage>
</organism>
<evidence type="ECO:0000256" key="5">
    <source>
        <dbReference type="ARBA" id="ARBA00022801"/>
    </source>
</evidence>